<keyword evidence="5" id="KW-1185">Reference proteome</keyword>
<feature type="region of interest" description="Disordered" evidence="2">
    <location>
        <begin position="199"/>
        <end position="228"/>
    </location>
</feature>
<feature type="non-terminal residue" evidence="4">
    <location>
        <position position="1"/>
    </location>
</feature>
<accession>A0A8J2WW31</accession>
<feature type="compositionally biased region" description="Basic and acidic residues" evidence="2">
    <location>
        <begin position="107"/>
        <end position="119"/>
    </location>
</feature>
<feature type="region of interest" description="Disordered" evidence="2">
    <location>
        <begin position="154"/>
        <end position="186"/>
    </location>
</feature>
<evidence type="ECO:0000256" key="1">
    <source>
        <dbReference type="ARBA" id="ARBA00008511"/>
    </source>
</evidence>
<dbReference type="SUPFAM" id="SSF49764">
    <property type="entry name" value="HSP20-like chaperones"/>
    <property type="match status" value="1"/>
</dbReference>
<feature type="domain" description="PIH1D1/2/3 CS-like" evidence="3">
    <location>
        <begin position="229"/>
        <end position="311"/>
    </location>
</feature>
<dbReference type="OrthoDB" id="25887at2759"/>
<dbReference type="EMBL" id="CAKKNE010000002">
    <property type="protein sequence ID" value="CAH0369699.1"/>
    <property type="molecule type" value="Genomic_DNA"/>
</dbReference>
<dbReference type="AlphaFoldDB" id="A0A8J2WW31"/>
<comment type="caution">
    <text evidence="4">The sequence shown here is derived from an EMBL/GenBank/DDBJ whole genome shotgun (WGS) entry which is preliminary data.</text>
</comment>
<evidence type="ECO:0000313" key="5">
    <source>
        <dbReference type="Proteomes" id="UP000789595"/>
    </source>
</evidence>
<feature type="compositionally biased region" description="Basic and acidic residues" evidence="2">
    <location>
        <begin position="169"/>
        <end position="186"/>
    </location>
</feature>
<evidence type="ECO:0000256" key="2">
    <source>
        <dbReference type="SAM" id="MobiDB-lite"/>
    </source>
</evidence>
<dbReference type="InterPro" id="IPR041442">
    <property type="entry name" value="PIH1D1/2/3_CS-like"/>
</dbReference>
<reference evidence="4" key="1">
    <citation type="submission" date="2021-11" db="EMBL/GenBank/DDBJ databases">
        <authorList>
            <consortium name="Genoscope - CEA"/>
            <person name="William W."/>
        </authorList>
    </citation>
    <scope>NUCLEOTIDE SEQUENCE</scope>
</reference>
<feature type="region of interest" description="Disordered" evidence="2">
    <location>
        <begin position="81"/>
        <end position="119"/>
    </location>
</feature>
<dbReference type="CDD" id="cd00298">
    <property type="entry name" value="ACD_sHsps_p23-like"/>
    <property type="match status" value="1"/>
</dbReference>
<gene>
    <name evidence="4" type="ORF">PECAL_2P28310</name>
</gene>
<proteinExistence type="inferred from homology"/>
<evidence type="ECO:0000259" key="3">
    <source>
        <dbReference type="Pfam" id="PF18201"/>
    </source>
</evidence>
<sequence length="318" mass="35661">RVRSFGQPLYRLCWTTMAKFSVDYSRFENLADSDEDEAPVKKDLTTKKLQELHRTDPQALDQMEAEVKATRMRLEEAKRLREAASKPGGERAAASIQDSIKSRRKEMKNDMKKMQDEQRAIEEQMRQLDQLQSCGDEKSLLEFFQKQGLSEDQLRRGLGGDASGLVNDMTEKHRKDNEEADQRTKNVCDVADQLSRVLKGDQVTVEAPVEPPKPKPPPAPTPPLVMQPDCAQKRADDSLVVTVTLPGCSSRDAKLDVSETHLRLYAPAPPQNGRAREYRLNAPLSRRVRSEEARAKWSKKLSALVVTIPVVGGGGGKE</sequence>
<evidence type="ECO:0000313" key="4">
    <source>
        <dbReference type="EMBL" id="CAH0369699.1"/>
    </source>
</evidence>
<comment type="similarity">
    <text evidence="1">Belongs to the PIH1 family.</text>
</comment>
<name>A0A8J2WW31_9STRA</name>
<dbReference type="Pfam" id="PF18201">
    <property type="entry name" value="PIH1_CS"/>
    <property type="match status" value="1"/>
</dbReference>
<dbReference type="InterPro" id="IPR008978">
    <property type="entry name" value="HSP20-like_chaperone"/>
</dbReference>
<dbReference type="Proteomes" id="UP000789595">
    <property type="component" value="Unassembled WGS sequence"/>
</dbReference>
<feature type="compositionally biased region" description="Pro residues" evidence="2">
    <location>
        <begin position="209"/>
        <end position="225"/>
    </location>
</feature>
<organism evidence="4 5">
    <name type="scientific">Pelagomonas calceolata</name>
    <dbReference type="NCBI Taxonomy" id="35677"/>
    <lineage>
        <taxon>Eukaryota</taxon>
        <taxon>Sar</taxon>
        <taxon>Stramenopiles</taxon>
        <taxon>Ochrophyta</taxon>
        <taxon>Pelagophyceae</taxon>
        <taxon>Pelagomonadales</taxon>
        <taxon>Pelagomonadaceae</taxon>
        <taxon>Pelagomonas</taxon>
    </lineage>
</organism>
<protein>
    <recommendedName>
        <fullName evidence="3">PIH1D1/2/3 CS-like domain-containing protein</fullName>
    </recommendedName>
</protein>